<dbReference type="EMBL" id="JOJR01001834">
    <property type="protein sequence ID" value="RCN29662.1"/>
    <property type="molecule type" value="Genomic_DNA"/>
</dbReference>
<evidence type="ECO:0000256" key="1">
    <source>
        <dbReference type="ARBA" id="ARBA00004141"/>
    </source>
</evidence>
<comment type="similarity">
    <text evidence="2">Belongs to the TDE1 family.</text>
</comment>
<reference evidence="7 8" key="1">
    <citation type="submission" date="2014-10" db="EMBL/GenBank/DDBJ databases">
        <title>Draft genome of the hookworm Ancylostoma caninum.</title>
        <authorList>
            <person name="Mitreva M."/>
        </authorList>
    </citation>
    <scope>NUCLEOTIDE SEQUENCE [LARGE SCALE GENOMIC DNA]</scope>
    <source>
        <strain evidence="7 8">Baltimore</strain>
    </source>
</reference>
<dbReference type="PANTHER" id="PTHR10383">
    <property type="entry name" value="SERINE INCORPORATOR"/>
    <property type="match status" value="1"/>
</dbReference>
<evidence type="ECO:0000256" key="3">
    <source>
        <dbReference type="ARBA" id="ARBA00022692"/>
    </source>
</evidence>
<dbReference type="InterPro" id="IPR005016">
    <property type="entry name" value="TDE1/TMS"/>
</dbReference>
<gene>
    <name evidence="7" type="ORF">ANCCAN_24577</name>
</gene>
<proteinExistence type="inferred from homology"/>
<name>A0A368FC62_ANCCA</name>
<evidence type="ECO:0000256" key="6">
    <source>
        <dbReference type="SAM" id="Phobius"/>
    </source>
</evidence>
<dbReference type="AlphaFoldDB" id="A0A368FC62"/>
<dbReference type="Pfam" id="PF03348">
    <property type="entry name" value="Serinc"/>
    <property type="match status" value="1"/>
</dbReference>
<keyword evidence="4 6" id="KW-1133">Transmembrane helix</keyword>
<dbReference type="GO" id="GO:0016020">
    <property type="term" value="C:membrane"/>
    <property type="evidence" value="ECO:0007669"/>
    <property type="project" value="UniProtKB-SubCell"/>
</dbReference>
<feature type="transmembrane region" description="Helical" evidence="6">
    <location>
        <begin position="20"/>
        <end position="39"/>
    </location>
</feature>
<sequence length="154" mass="17106">MIMVLGVNSSKDARASIQNGFWFFKYLLLIGLTVGFFLIRSENLSTPMMCFGMIGRLLFILIQLILIVDFAHGLAENWVDSYDESKSRWCYVGLLIFGCIAAALTGIVLMFVFCTTGATCALPTFFISFNMILCIGAIMLSIMPLSKKECLVLV</sequence>
<feature type="transmembrane region" description="Helical" evidence="6">
    <location>
        <begin position="91"/>
        <end position="113"/>
    </location>
</feature>
<keyword evidence="5 6" id="KW-0472">Membrane</keyword>
<dbReference type="PANTHER" id="PTHR10383:SF9">
    <property type="entry name" value="SERINE INCORPORATOR, ISOFORM F"/>
    <property type="match status" value="1"/>
</dbReference>
<organism evidence="7 8">
    <name type="scientific">Ancylostoma caninum</name>
    <name type="common">Dog hookworm</name>
    <dbReference type="NCBI Taxonomy" id="29170"/>
    <lineage>
        <taxon>Eukaryota</taxon>
        <taxon>Metazoa</taxon>
        <taxon>Ecdysozoa</taxon>
        <taxon>Nematoda</taxon>
        <taxon>Chromadorea</taxon>
        <taxon>Rhabditida</taxon>
        <taxon>Rhabditina</taxon>
        <taxon>Rhabditomorpha</taxon>
        <taxon>Strongyloidea</taxon>
        <taxon>Ancylostomatidae</taxon>
        <taxon>Ancylostomatinae</taxon>
        <taxon>Ancylostoma</taxon>
    </lineage>
</organism>
<dbReference type="STRING" id="29170.A0A368FC62"/>
<comment type="subcellular location">
    <subcellularLocation>
        <location evidence="1">Membrane</location>
        <topology evidence="1">Multi-pass membrane protein</topology>
    </subcellularLocation>
</comment>
<evidence type="ECO:0000256" key="2">
    <source>
        <dbReference type="ARBA" id="ARBA00006665"/>
    </source>
</evidence>
<dbReference type="OrthoDB" id="5840237at2759"/>
<evidence type="ECO:0000313" key="7">
    <source>
        <dbReference type="EMBL" id="RCN29662.1"/>
    </source>
</evidence>
<protein>
    <submittedName>
        <fullName evidence="7">TMS membrane protein/tumor differentially expressed protein</fullName>
    </submittedName>
</protein>
<feature type="transmembrane region" description="Helical" evidence="6">
    <location>
        <begin position="51"/>
        <end position="71"/>
    </location>
</feature>
<dbReference type="Proteomes" id="UP000252519">
    <property type="component" value="Unassembled WGS sequence"/>
</dbReference>
<comment type="caution">
    <text evidence="7">The sequence shown here is derived from an EMBL/GenBank/DDBJ whole genome shotgun (WGS) entry which is preliminary data.</text>
</comment>
<keyword evidence="3 6" id="KW-0812">Transmembrane</keyword>
<keyword evidence="8" id="KW-1185">Reference proteome</keyword>
<accession>A0A368FC62</accession>
<evidence type="ECO:0000313" key="8">
    <source>
        <dbReference type="Proteomes" id="UP000252519"/>
    </source>
</evidence>
<feature type="transmembrane region" description="Helical" evidence="6">
    <location>
        <begin position="125"/>
        <end position="145"/>
    </location>
</feature>
<evidence type="ECO:0000256" key="4">
    <source>
        <dbReference type="ARBA" id="ARBA00022989"/>
    </source>
</evidence>
<evidence type="ECO:0000256" key="5">
    <source>
        <dbReference type="ARBA" id="ARBA00023136"/>
    </source>
</evidence>